<dbReference type="InterPro" id="IPR027843">
    <property type="entry name" value="DUF4440"/>
</dbReference>
<dbReference type="SUPFAM" id="SSF54427">
    <property type="entry name" value="NTF2-like"/>
    <property type="match status" value="3"/>
</dbReference>
<accession>A0A7W7ZK02</accession>
<name>A0A7W7ZK02_9BACT</name>
<dbReference type="Proteomes" id="UP000540989">
    <property type="component" value="Unassembled WGS sequence"/>
</dbReference>
<sequence>MHGTPYPSELPPQKSATWRKRVSIPAAALVAIVIAHQAAAAQAAATSPDVSAIESKIHAEDSIIGRAIATRDFATVQKYWSPSLVVNGPANKIVNRNQVVESMHNGGLNYTSLKGKTEFFTVTNGVAIDMGHDEVVTADGPMAGKHLVRRSTNIFQRSGDDWVLIARQATYVGFDGAILAGTVTSPFTPPSPAPDDAAIHTQIEANGRAVGNAIATNDFAALEKLWSPAMVVNSPGNNILTRDQVFAAMREDKLKYSSAKAVPEAFYTVRDLAIEMGHDDIVMANGPMAGKPISRRFTNVWQKNGDQWLQIARQATYVGIDGGAVYGHPDPTLDPISLAAPTFPQNTAVTGSPEDIKAIEALVHSNPSDHVTEDVSFTNIFGTVRFGRDEFIQRHKETGQTFFKGATSTSSITKLRFVRPDVAVVDISGELSGFQKVYPGLPVGKDGVLRNKLLLVLIKEDGTWWITEFHNVAQTPEV</sequence>
<gene>
    <name evidence="2" type="ORF">HDF16_005918</name>
</gene>
<organism evidence="2 3">
    <name type="scientific">Granulicella aggregans</name>
    <dbReference type="NCBI Taxonomy" id="474949"/>
    <lineage>
        <taxon>Bacteria</taxon>
        <taxon>Pseudomonadati</taxon>
        <taxon>Acidobacteriota</taxon>
        <taxon>Terriglobia</taxon>
        <taxon>Terriglobales</taxon>
        <taxon>Acidobacteriaceae</taxon>
        <taxon>Granulicella</taxon>
    </lineage>
</organism>
<keyword evidence="3" id="KW-1185">Reference proteome</keyword>
<dbReference type="Gene3D" id="3.10.450.50">
    <property type="match status" value="3"/>
</dbReference>
<proteinExistence type="predicted"/>
<protein>
    <submittedName>
        <fullName evidence="2">Uncharacterized protein (TIGR02246 family)</fullName>
    </submittedName>
</protein>
<dbReference type="EMBL" id="JACHIP010000030">
    <property type="protein sequence ID" value="MBB5061182.1"/>
    <property type="molecule type" value="Genomic_DNA"/>
</dbReference>
<evidence type="ECO:0000313" key="2">
    <source>
        <dbReference type="EMBL" id="MBB5061182.1"/>
    </source>
</evidence>
<reference evidence="2 3" key="1">
    <citation type="submission" date="2020-08" db="EMBL/GenBank/DDBJ databases">
        <title>Genomic Encyclopedia of Type Strains, Phase IV (KMG-V): Genome sequencing to study the core and pangenomes of soil and plant-associated prokaryotes.</title>
        <authorList>
            <person name="Whitman W."/>
        </authorList>
    </citation>
    <scope>NUCLEOTIDE SEQUENCE [LARGE SCALE GENOMIC DNA]</scope>
    <source>
        <strain evidence="2 3">M8UP14</strain>
    </source>
</reference>
<feature type="domain" description="DUF4440" evidence="1">
    <location>
        <begin position="203"/>
        <end position="309"/>
    </location>
</feature>
<comment type="caution">
    <text evidence="2">The sequence shown here is derived from an EMBL/GenBank/DDBJ whole genome shotgun (WGS) entry which is preliminary data.</text>
</comment>
<dbReference type="AlphaFoldDB" id="A0A7W7ZK02"/>
<evidence type="ECO:0000313" key="3">
    <source>
        <dbReference type="Proteomes" id="UP000540989"/>
    </source>
</evidence>
<feature type="domain" description="DUF4440" evidence="1">
    <location>
        <begin position="61"/>
        <end position="164"/>
    </location>
</feature>
<dbReference type="InterPro" id="IPR032710">
    <property type="entry name" value="NTF2-like_dom_sf"/>
</dbReference>
<evidence type="ECO:0000259" key="1">
    <source>
        <dbReference type="Pfam" id="PF14534"/>
    </source>
</evidence>
<dbReference type="Pfam" id="PF14534">
    <property type="entry name" value="DUF4440"/>
    <property type="match status" value="2"/>
</dbReference>